<dbReference type="InterPro" id="IPR051209">
    <property type="entry name" value="FAD-bind_Monooxygenase_sf"/>
</dbReference>
<organism evidence="8 9">
    <name type="scientific">Actinomadura logoneensis</name>
    <dbReference type="NCBI Taxonomy" id="2293572"/>
    <lineage>
        <taxon>Bacteria</taxon>
        <taxon>Bacillati</taxon>
        <taxon>Actinomycetota</taxon>
        <taxon>Actinomycetes</taxon>
        <taxon>Streptosporangiales</taxon>
        <taxon>Thermomonosporaceae</taxon>
        <taxon>Actinomadura</taxon>
    </lineage>
</organism>
<keyword evidence="5" id="KW-0521">NADP</keyword>
<keyword evidence="6" id="KW-0560">Oxidoreductase</keyword>
<dbReference type="GO" id="GO:0004499">
    <property type="term" value="F:N,N-dimethylaniline monooxygenase activity"/>
    <property type="evidence" value="ECO:0007669"/>
    <property type="project" value="InterPro"/>
</dbReference>
<dbReference type="FunFam" id="3.50.50.60:FF:000214">
    <property type="entry name" value="PROBABLE MONOOXYGENASE"/>
    <property type="match status" value="1"/>
</dbReference>
<dbReference type="PANTHER" id="PTHR42877">
    <property type="entry name" value="L-ORNITHINE N(5)-MONOOXYGENASE-RELATED"/>
    <property type="match status" value="1"/>
</dbReference>
<dbReference type="AlphaFoldDB" id="A0A372JKY1"/>
<gene>
    <name evidence="8" type="ORF">DZF91_16425</name>
</gene>
<evidence type="ECO:0000256" key="4">
    <source>
        <dbReference type="ARBA" id="ARBA00022827"/>
    </source>
</evidence>
<keyword evidence="7" id="KW-0503">Monooxygenase</keyword>
<evidence type="ECO:0000256" key="7">
    <source>
        <dbReference type="ARBA" id="ARBA00023033"/>
    </source>
</evidence>
<evidence type="ECO:0000256" key="3">
    <source>
        <dbReference type="ARBA" id="ARBA00022630"/>
    </source>
</evidence>
<dbReference type="RefSeq" id="WP_117358337.1">
    <property type="nucleotide sequence ID" value="NZ_QURH01000276.1"/>
</dbReference>
<dbReference type="OrthoDB" id="5168853at2"/>
<comment type="caution">
    <text evidence="8">The sequence shown here is derived from an EMBL/GenBank/DDBJ whole genome shotgun (WGS) entry which is preliminary data.</text>
</comment>
<comment type="similarity">
    <text evidence="2">Belongs to the FAD-binding monooxygenase family.</text>
</comment>
<evidence type="ECO:0000256" key="1">
    <source>
        <dbReference type="ARBA" id="ARBA00001974"/>
    </source>
</evidence>
<dbReference type="PANTHER" id="PTHR42877:SF4">
    <property type="entry name" value="FAD_NAD(P)-BINDING DOMAIN-CONTAINING PROTEIN-RELATED"/>
    <property type="match status" value="1"/>
</dbReference>
<name>A0A372JKY1_9ACTN</name>
<comment type="cofactor">
    <cofactor evidence="1">
        <name>FAD</name>
        <dbReference type="ChEBI" id="CHEBI:57692"/>
    </cofactor>
</comment>
<dbReference type="Gene3D" id="3.50.50.60">
    <property type="entry name" value="FAD/NAD(P)-binding domain"/>
    <property type="match status" value="2"/>
</dbReference>
<keyword evidence="9" id="KW-1185">Reference proteome</keyword>
<evidence type="ECO:0000256" key="2">
    <source>
        <dbReference type="ARBA" id="ARBA00010139"/>
    </source>
</evidence>
<dbReference type="EMBL" id="QURH01000276">
    <property type="protein sequence ID" value="RFU40579.1"/>
    <property type="molecule type" value="Genomic_DNA"/>
</dbReference>
<evidence type="ECO:0000256" key="6">
    <source>
        <dbReference type="ARBA" id="ARBA00023002"/>
    </source>
</evidence>
<evidence type="ECO:0000313" key="9">
    <source>
        <dbReference type="Proteomes" id="UP000261811"/>
    </source>
</evidence>
<dbReference type="GO" id="GO:0050661">
    <property type="term" value="F:NADP binding"/>
    <property type="evidence" value="ECO:0007669"/>
    <property type="project" value="InterPro"/>
</dbReference>
<sequence>MNERTSPAIVVIGSGFAGLGMAIRLRQQGFHDFVVLEKSEALGGTWHDNTYPGCACDVPSHMYSYSFELNPGWSRMFAPQPEIRAYLERTADKYGVRDHIRFGAAVDSMEWDDADDRWNVTLEGGEVLRPKAIVSGIGALHIPSFPDLPGIERFQGAAFHSAEWDHDVDLEGKRVAVIGTGASAIQFVPRVARKASKLVLFQRTPPWIQPKPDHAIPAAARTLFAKVPGAARAFRAGIYWTLEARAVSFAVSPRLAGPMKTLALRHLEKQIPDPELRAKVTPDYTIGCKRVLLSNDYYPALTRDNVELDTSGVAEVREHSIVTRDGVEHEVDVIIYGTGFKVTDALAEMRVTGRDGVKIQEVWADGIEAHHGTTVERMPNFFMLLGPNTGLGHNSVVFMIEVQIQHVLSCLRLLQERGMSVIEPRPQAVRRFNDRMHRRLRRAVWNEGGCRSWYLDEHGVNRTLWPGFTFEFWKSSRKAKEEDYILSR</sequence>
<reference evidence="8 9" key="1">
    <citation type="submission" date="2018-08" db="EMBL/GenBank/DDBJ databases">
        <title>Actinomadura jelena sp. nov., a novel Actinomycete isolated from soil in Chad.</title>
        <authorList>
            <person name="Shi L."/>
        </authorList>
    </citation>
    <scope>NUCLEOTIDE SEQUENCE [LARGE SCALE GENOMIC DNA]</scope>
    <source>
        <strain evidence="8 9">NEAU-G17</strain>
    </source>
</reference>
<dbReference type="SUPFAM" id="SSF51905">
    <property type="entry name" value="FAD/NAD(P)-binding domain"/>
    <property type="match status" value="1"/>
</dbReference>
<dbReference type="GO" id="GO:0050660">
    <property type="term" value="F:flavin adenine dinucleotide binding"/>
    <property type="evidence" value="ECO:0007669"/>
    <property type="project" value="InterPro"/>
</dbReference>
<dbReference type="InterPro" id="IPR020946">
    <property type="entry name" value="Flavin_mOase-like"/>
</dbReference>
<dbReference type="InterPro" id="IPR036188">
    <property type="entry name" value="FAD/NAD-bd_sf"/>
</dbReference>
<dbReference type="PRINTS" id="PR00411">
    <property type="entry name" value="PNDRDTASEI"/>
</dbReference>
<proteinExistence type="inferred from homology"/>
<evidence type="ECO:0000313" key="8">
    <source>
        <dbReference type="EMBL" id="RFU40579.1"/>
    </source>
</evidence>
<dbReference type="Pfam" id="PF00743">
    <property type="entry name" value="FMO-like"/>
    <property type="match status" value="1"/>
</dbReference>
<dbReference type="Proteomes" id="UP000261811">
    <property type="component" value="Unassembled WGS sequence"/>
</dbReference>
<evidence type="ECO:0000256" key="5">
    <source>
        <dbReference type="ARBA" id="ARBA00022857"/>
    </source>
</evidence>
<keyword evidence="3" id="KW-0285">Flavoprotein</keyword>
<protein>
    <submittedName>
        <fullName evidence="8">NAD(P)/FAD-dependent oxidoreductase</fullName>
    </submittedName>
</protein>
<accession>A0A372JKY1</accession>
<keyword evidence="4" id="KW-0274">FAD</keyword>